<dbReference type="PROSITE" id="PS51186">
    <property type="entry name" value="GNAT"/>
    <property type="match status" value="1"/>
</dbReference>
<dbReference type="InterPro" id="IPR000182">
    <property type="entry name" value="GNAT_dom"/>
</dbReference>
<name>A0A3G8JHV7_9ACTN</name>
<dbReference type="GO" id="GO:0016747">
    <property type="term" value="F:acyltransferase activity, transferring groups other than amino-acyl groups"/>
    <property type="evidence" value="ECO:0007669"/>
    <property type="project" value="InterPro"/>
</dbReference>
<feature type="domain" description="N-acetyltransferase" evidence="1">
    <location>
        <begin position="137"/>
        <end position="273"/>
    </location>
</feature>
<evidence type="ECO:0000259" key="1">
    <source>
        <dbReference type="PROSITE" id="PS51186"/>
    </source>
</evidence>
<organism evidence="2 3">
    <name type="scientific">Gordonia insulae</name>
    <dbReference type="NCBI Taxonomy" id="2420509"/>
    <lineage>
        <taxon>Bacteria</taxon>
        <taxon>Bacillati</taxon>
        <taxon>Actinomycetota</taxon>
        <taxon>Actinomycetes</taxon>
        <taxon>Mycobacteriales</taxon>
        <taxon>Gordoniaceae</taxon>
        <taxon>Gordonia</taxon>
    </lineage>
</organism>
<keyword evidence="3" id="KW-1185">Reference proteome</keyword>
<dbReference type="EMBL" id="CP033972">
    <property type="protein sequence ID" value="AZG44603.1"/>
    <property type="molecule type" value="Genomic_DNA"/>
</dbReference>
<proteinExistence type="predicted"/>
<dbReference type="Proteomes" id="UP000271469">
    <property type="component" value="Chromosome"/>
</dbReference>
<gene>
    <name evidence="2" type="ORF">D7316_01189</name>
</gene>
<dbReference type="Pfam" id="PF00583">
    <property type="entry name" value="Acetyltransf_1"/>
    <property type="match status" value="1"/>
</dbReference>
<sequence>MIVQRNMSRERASNRVNWTPDAVRGESAAWRSSWHPPGSEYFVVDDHEFYQQDGEATLLNYRGAPMKPEQVVANAIRIAADHGAHDVLVTIGPGPLAELGNEFLDASGARTVAVIDVLACEIGPDMAGQIAMPPDVGSTRVTDAHGLAAFDRVSTDAWGFRSPVLQDPESAHDDDGEPGLFVASVAGIPVGAGGYSLAGEVARLWGAAVLPEYRGRGVYRGLILDRVLDGRRRGATLALVHAEQTSSPILQRIGFGRFGERRRVRIPTTGSIR</sequence>
<evidence type="ECO:0000313" key="2">
    <source>
        <dbReference type="EMBL" id="AZG44603.1"/>
    </source>
</evidence>
<dbReference type="KEGG" id="gom:D7316_01189"/>
<dbReference type="Gene3D" id="3.40.630.30">
    <property type="match status" value="1"/>
</dbReference>
<dbReference type="AlphaFoldDB" id="A0A3G8JHV7"/>
<protein>
    <recommendedName>
        <fullName evidence="1">N-acetyltransferase domain-containing protein</fullName>
    </recommendedName>
</protein>
<reference evidence="2 3" key="1">
    <citation type="submission" date="2018-11" db="EMBL/GenBank/DDBJ databases">
        <title>Gordonia insulae sp. nov., isolated from an island soil.</title>
        <authorList>
            <person name="Kim Y.S."/>
            <person name="Kim S.B."/>
        </authorList>
    </citation>
    <scope>NUCLEOTIDE SEQUENCE [LARGE SCALE GENOMIC DNA]</scope>
    <source>
        <strain evidence="2 3">MMS17-SY073</strain>
    </source>
</reference>
<dbReference type="InterPro" id="IPR016181">
    <property type="entry name" value="Acyl_CoA_acyltransferase"/>
</dbReference>
<dbReference type="SUPFAM" id="SSF55729">
    <property type="entry name" value="Acyl-CoA N-acyltransferases (Nat)"/>
    <property type="match status" value="1"/>
</dbReference>
<dbReference type="CDD" id="cd04301">
    <property type="entry name" value="NAT_SF"/>
    <property type="match status" value="1"/>
</dbReference>
<evidence type="ECO:0000313" key="3">
    <source>
        <dbReference type="Proteomes" id="UP000271469"/>
    </source>
</evidence>
<accession>A0A3G8JHV7</accession>